<dbReference type="FunFam" id="3.40.960.10:FF:000002">
    <property type="entry name" value="DNA helicase related protein"/>
    <property type="match status" value="1"/>
</dbReference>
<evidence type="ECO:0000259" key="4">
    <source>
        <dbReference type="Pfam" id="PF18741"/>
    </source>
</evidence>
<feature type="domain" description="DNA2/NAM7 helicase helicase" evidence="2">
    <location>
        <begin position="1305"/>
        <end position="1345"/>
    </location>
</feature>
<feature type="domain" description="DNA2/NAM7 helicase helicase" evidence="2">
    <location>
        <begin position="664"/>
        <end position="741"/>
    </location>
</feature>
<dbReference type="InterPro" id="IPR045055">
    <property type="entry name" value="DNA2/NAM7-like"/>
</dbReference>
<dbReference type="InterPro" id="IPR047187">
    <property type="entry name" value="SF1_C_Upf1"/>
</dbReference>
<evidence type="ECO:0000313" key="5">
    <source>
        <dbReference type="EMBL" id="SBV91310.1"/>
    </source>
</evidence>
<dbReference type="Pfam" id="PF11784">
    <property type="entry name" value="DUF3320"/>
    <property type="match status" value="1"/>
</dbReference>
<evidence type="ECO:0008006" key="6">
    <source>
        <dbReference type="Google" id="ProtNLM"/>
    </source>
</evidence>
<gene>
    <name evidence="5" type="ORF">KL86APRO_10110</name>
</gene>
<name>A0A212IVV5_9PROT</name>
<dbReference type="InterPro" id="IPR041677">
    <property type="entry name" value="DNA2/NAM7_AAA_11"/>
</dbReference>
<dbReference type="Pfam" id="PF13087">
    <property type="entry name" value="AAA_12"/>
    <property type="match status" value="1"/>
</dbReference>
<dbReference type="PANTHER" id="PTHR10887:SF495">
    <property type="entry name" value="HELICASE SENATAXIN ISOFORM X1-RELATED"/>
    <property type="match status" value="1"/>
</dbReference>
<dbReference type="Gene3D" id="3.40.50.300">
    <property type="entry name" value="P-loop containing nucleotide triphosphate hydrolases"/>
    <property type="match status" value="3"/>
</dbReference>
<evidence type="ECO:0000259" key="1">
    <source>
        <dbReference type="Pfam" id="PF11784"/>
    </source>
</evidence>
<dbReference type="Pfam" id="PF13195">
    <property type="entry name" value="DUF4011"/>
    <property type="match status" value="1"/>
</dbReference>
<feature type="domain" description="DNA2/NAM7 helicase-like C-terminal" evidence="3">
    <location>
        <begin position="1367"/>
        <end position="1568"/>
    </location>
</feature>
<dbReference type="FunFam" id="3.40.50.300:FF:002063">
    <property type="entry name" value="DNA helicase related protein"/>
    <property type="match status" value="1"/>
</dbReference>
<dbReference type="InterPro" id="IPR025103">
    <property type="entry name" value="DUF4011"/>
</dbReference>
<sequence length="1965" mass="215689">MALTIQATVASKIGFASHQNAVPIIREIVLSNSDTALENLHLVLGADPAFLKPRTWPIDRLGEGDELRVSERDVALHAQMLGDLRESLSGAITLRLEAADGTELATFSQAVEILARNEWGGADSMVELLPAFIMPNDPAVDQVLKTASDILRRAGRPDALDGYASGKRERVWEITSAIWSAIAGFQLSYAVPPASFERTGQKIRTPSAILEGRVATCLDTTLLFAATLEQAGLNPLVVLTEGHAFAGVWLQPMEFATLVTDEAAALRRHLDLSDLVVFETTLATSASPAGFSQAMAAAQRQIAEGSKDRFDAVIDVHRARMQKIRPLGVPGITGQGEMSADKPVVLEGLEAAPFLPAFDVAVEAPEETAGSRIEQWQRKLLDLTTRNRLLHLPEAAKAVRLLCPDPGKLEDLLASGKKVRIVPMPDLEIGGRDEDLYEARNRENLKEEVARTAMERGEALSLLSKDKLDAALVELYRKARSDIEEGGANTLYLALGFLKWKKSATEQRVYRAPLILLPVKLERRSALSGVVMGHHEDEPRFNLTLLELLRQDFALNIPGLSGELPKDDNGIDVAGVWRVVRAAIRDIPGFEVVPEVVLATVSFAKYLMWKDLVDRAARLKESPLVRHLIEREDAPLDQTGEFPRPEDLDGKTDPAELFTPLPADSSQLAAVVASAEGRHFVLDGPPGTGKSQTIANIIAHNLGLGRRVLFVAEKKAALDVVQRRLEEKGLGPFCLELHSAKATKVAVLKQLDRAWTTRDALTEAEWRHEATEAKRLRDDLNDLVRVLHRRDPSGWTIHRAIGRAIRDTEAASLKLTFAPRAHHDANDMSRFGDVTRRLGIAWNVVADLPQDLKGVSQAEWSNGWQEAILAASARLPSAIDDFKASAAELLAATGLSIEANDREAIAALLTFVQLLLDMHGHDLRLAFVPDFVDRNTSAGKAMALVSEYRKVEHELSAPYAPEAARRVPIEALREQWAEAGKKKLFAGKARNKVALALQQAGGTAGTVDPGADLPRLAQLRDLLVQFDTFEPRLAQVPGWSGLATEAITLAQGFARADRLRKAIAAQAPDPDSLARLRKTVANLVVEANDLLDPNGAIARAAARLGQALNAFDVAMERFGTLAKVPERMDFDALRAQAEAIAAHAERLNAWTHWQRARSEAISLGLMPLVEAVESGAVAPNETVRAFEVAYARWFAATRIDEEPILRHFMSGEHADRIQRYRELVDRHSELSVRYIRARLCGLIPSKDESGKLGGYGVLKHQLQLQRAHKPIRRLASEMGDAFTRLAPCMLMSPLSIAQYLPPDQALFDLVIFDEASQITPWDAIGAMARGKQVIVAGDPRQMPPTNFFLRGSSDTDGDDGTEADLESILDECLAAGVPQHSLEWHYRSRHESLITFSNHAYYDGKLVTFPAPVTRASAVSWRKVDGVYAKGAGKTNPIEAQALVEEAIRRLRDPGFVDSQGKPLTLGIITLNSEQQSLVEDLLDRERRRHPEIEPAFSDECSEPVVVKNLETVQGDERDLILLGVGFGPTEPAGKTMSMNFGALNKQGGERRLNVAITRARSEMVVFTSFEPGMIDLTRTTARAVTDLKNFVAYAERGPRAIAEAVRGSLGGADSPFEEAVADELRRKGWTVVPQVGVSKFRIDLGVVHPDRPGDYLLGIECDGATYHSAATARDRDKVRAAILENLGWKLLRIWSTDWWIDRRGAADRIHRQIEEFLSADRTAAAERAAAATVADDGIDAAEETAIPDPSVVQIDEAEPSPMLETTEDTITLFPAPDDDIVDDPPDTRPAQLIARAASPVTDEHYHVSTFAGFEAQILPQDFYEPTYDATLELLIDHVLATEAPIAEPLLVQRIARAHGFQRAGRVIRDRVMKIVRRKHHVTKEEGGNAFVWMDRQASLAWSVARFPATENDIRQIEFIALAELAAVEGDPVEISRKFGVRRLSASARARIEIAKGSVVPRILL</sequence>
<evidence type="ECO:0000259" key="2">
    <source>
        <dbReference type="Pfam" id="PF13086"/>
    </source>
</evidence>
<evidence type="ECO:0000259" key="3">
    <source>
        <dbReference type="Pfam" id="PF13087"/>
    </source>
</evidence>
<dbReference type="InterPro" id="IPR027417">
    <property type="entry name" value="P-loop_NTPase"/>
</dbReference>
<organism evidence="5">
    <name type="scientific">uncultured Alphaproteobacteria bacterium</name>
    <dbReference type="NCBI Taxonomy" id="91750"/>
    <lineage>
        <taxon>Bacteria</taxon>
        <taxon>Pseudomonadati</taxon>
        <taxon>Pseudomonadota</taxon>
        <taxon>Alphaproteobacteria</taxon>
        <taxon>environmental samples</taxon>
    </lineage>
</organism>
<dbReference type="InterPro" id="IPR021754">
    <property type="entry name" value="DUF3320"/>
</dbReference>
<accession>A0A212IVV5</accession>
<feature type="domain" description="Restriction endonuclease type II-like" evidence="4">
    <location>
        <begin position="1617"/>
        <end position="1714"/>
    </location>
</feature>
<dbReference type="PANTHER" id="PTHR10887">
    <property type="entry name" value="DNA2/NAM7 HELICASE FAMILY"/>
    <property type="match status" value="1"/>
</dbReference>
<feature type="domain" description="DUF3320" evidence="1">
    <location>
        <begin position="1822"/>
        <end position="1870"/>
    </location>
</feature>
<dbReference type="EMBL" id="FLUO01000001">
    <property type="protein sequence ID" value="SBV91310.1"/>
    <property type="molecule type" value="Genomic_DNA"/>
</dbReference>
<dbReference type="Pfam" id="PF13086">
    <property type="entry name" value="AAA_11"/>
    <property type="match status" value="2"/>
</dbReference>
<protein>
    <recommendedName>
        <fullName evidence="6">DNA helicase</fullName>
    </recommendedName>
</protein>
<dbReference type="Pfam" id="PF18741">
    <property type="entry name" value="MTES_1575"/>
    <property type="match status" value="1"/>
</dbReference>
<dbReference type="GO" id="GO:0004386">
    <property type="term" value="F:helicase activity"/>
    <property type="evidence" value="ECO:0007669"/>
    <property type="project" value="InterPro"/>
</dbReference>
<dbReference type="InterPro" id="IPR011335">
    <property type="entry name" value="Restrct_endonuc-II-like"/>
</dbReference>
<dbReference type="Gene3D" id="3.40.960.10">
    <property type="entry name" value="VSR Endonuclease"/>
    <property type="match status" value="1"/>
</dbReference>
<dbReference type="InterPro" id="IPR049468">
    <property type="entry name" value="Restrct_endonuc-II-like_dom"/>
</dbReference>
<dbReference type="SUPFAM" id="SSF52540">
    <property type="entry name" value="P-loop containing nucleoside triphosphate hydrolases"/>
    <property type="match status" value="1"/>
</dbReference>
<dbReference type="InterPro" id="IPR041679">
    <property type="entry name" value="DNA2/NAM7-like_C"/>
</dbReference>
<dbReference type="SUPFAM" id="SSF52980">
    <property type="entry name" value="Restriction endonuclease-like"/>
    <property type="match status" value="1"/>
</dbReference>
<proteinExistence type="predicted"/>
<dbReference type="CDD" id="cd18808">
    <property type="entry name" value="SF1_C_Upf1"/>
    <property type="match status" value="1"/>
</dbReference>
<reference evidence="5" key="1">
    <citation type="submission" date="2016-04" db="EMBL/GenBank/DDBJ databases">
        <authorList>
            <person name="Evans L.H."/>
            <person name="Alamgir A."/>
            <person name="Owens N."/>
            <person name="Weber N.D."/>
            <person name="Virtaneva K."/>
            <person name="Barbian K."/>
            <person name="Babar A."/>
            <person name="Rosenke K."/>
        </authorList>
    </citation>
    <scope>NUCLEOTIDE SEQUENCE</scope>
    <source>
        <strain evidence="5">86</strain>
    </source>
</reference>